<dbReference type="Proteomes" id="UP000595140">
    <property type="component" value="Unassembled WGS sequence"/>
</dbReference>
<accession>A0A484ME06</accession>
<dbReference type="InterPro" id="IPR012340">
    <property type="entry name" value="NA-bd_OB-fold"/>
</dbReference>
<dbReference type="SUPFAM" id="SSF50249">
    <property type="entry name" value="Nucleic acid-binding proteins"/>
    <property type="match status" value="1"/>
</dbReference>
<sequence length="74" mass="8331">MFVNDPPITKPVMGKETLIMEIILEDLEGTRIACTLWGRYASNLMKFVEKLPKQPVIAVIQFCKAGIYNGKGFL</sequence>
<name>A0A484ME06_9ASTE</name>
<dbReference type="Gene3D" id="2.40.50.140">
    <property type="entry name" value="Nucleic acid-binding proteins"/>
    <property type="match status" value="1"/>
</dbReference>
<proteinExistence type="predicted"/>
<evidence type="ECO:0000313" key="2">
    <source>
        <dbReference type="Proteomes" id="UP000595140"/>
    </source>
</evidence>
<dbReference type="OrthoDB" id="1092311at2759"/>
<evidence type="ECO:0000313" key="1">
    <source>
        <dbReference type="EMBL" id="VFQ86769.1"/>
    </source>
</evidence>
<gene>
    <name evidence="1" type="ORF">CCAM_LOCUS28545</name>
</gene>
<keyword evidence="2" id="KW-1185">Reference proteome</keyword>
<protein>
    <recommendedName>
        <fullName evidence="3">Replication protein A OB domain-containing protein</fullName>
    </recommendedName>
</protein>
<dbReference type="AlphaFoldDB" id="A0A484ME06"/>
<organism evidence="1 2">
    <name type="scientific">Cuscuta campestris</name>
    <dbReference type="NCBI Taxonomy" id="132261"/>
    <lineage>
        <taxon>Eukaryota</taxon>
        <taxon>Viridiplantae</taxon>
        <taxon>Streptophyta</taxon>
        <taxon>Embryophyta</taxon>
        <taxon>Tracheophyta</taxon>
        <taxon>Spermatophyta</taxon>
        <taxon>Magnoliopsida</taxon>
        <taxon>eudicotyledons</taxon>
        <taxon>Gunneridae</taxon>
        <taxon>Pentapetalae</taxon>
        <taxon>asterids</taxon>
        <taxon>lamiids</taxon>
        <taxon>Solanales</taxon>
        <taxon>Convolvulaceae</taxon>
        <taxon>Cuscuteae</taxon>
        <taxon>Cuscuta</taxon>
        <taxon>Cuscuta subgen. Grammica</taxon>
        <taxon>Cuscuta sect. Cleistogrammica</taxon>
    </lineage>
</organism>
<dbReference type="EMBL" id="OOIL02003256">
    <property type="protein sequence ID" value="VFQ86769.1"/>
    <property type="molecule type" value="Genomic_DNA"/>
</dbReference>
<reference evidence="1 2" key="1">
    <citation type="submission" date="2018-04" db="EMBL/GenBank/DDBJ databases">
        <authorList>
            <person name="Vogel A."/>
        </authorList>
    </citation>
    <scope>NUCLEOTIDE SEQUENCE [LARGE SCALE GENOMIC DNA]</scope>
</reference>
<evidence type="ECO:0008006" key="3">
    <source>
        <dbReference type="Google" id="ProtNLM"/>
    </source>
</evidence>